<evidence type="ECO:0000256" key="4">
    <source>
        <dbReference type="ARBA" id="ARBA00022980"/>
    </source>
</evidence>
<organism evidence="8 9">
    <name type="scientific">Candidatus Portnoybacteria bacterium CG11_big_fil_rev_8_21_14_0_20_40_15</name>
    <dbReference type="NCBI Taxonomy" id="1974817"/>
    <lineage>
        <taxon>Bacteria</taxon>
        <taxon>Candidatus Portnoyibacteriota</taxon>
    </lineage>
</organism>
<dbReference type="Gene3D" id="3.30.420.100">
    <property type="match status" value="1"/>
</dbReference>
<dbReference type="CDD" id="cd00432">
    <property type="entry name" value="Ribosomal_L18_L5e"/>
    <property type="match status" value="1"/>
</dbReference>
<gene>
    <name evidence="7" type="primary">rplR</name>
    <name evidence="8" type="ORF">COV84_02700</name>
</gene>
<dbReference type="Proteomes" id="UP000229317">
    <property type="component" value="Unassembled WGS sequence"/>
</dbReference>
<comment type="subunit">
    <text evidence="7">Part of the 50S ribosomal subunit; part of the 5S rRNA/L5/L18/L25 subcomplex. Contacts the 5S and 23S rRNAs.</text>
</comment>
<dbReference type="GO" id="GO:0008097">
    <property type="term" value="F:5S rRNA binding"/>
    <property type="evidence" value="ECO:0007669"/>
    <property type="project" value="TreeGrafter"/>
</dbReference>
<dbReference type="GO" id="GO:0022625">
    <property type="term" value="C:cytosolic large ribosomal subunit"/>
    <property type="evidence" value="ECO:0007669"/>
    <property type="project" value="TreeGrafter"/>
</dbReference>
<protein>
    <recommendedName>
        <fullName evidence="6 7">Large ribosomal subunit protein uL18</fullName>
    </recommendedName>
</protein>
<dbReference type="InterPro" id="IPR057268">
    <property type="entry name" value="Ribosomal_L18"/>
</dbReference>
<comment type="similarity">
    <text evidence="1 7">Belongs to the universal ribosomal protein uL18 family.</text>
</comment>
<keyword evidence="2 7" id="KW-0699">rRNA-binding</keyword>
<evidence type="ECO:0000313" key="8">
    <source>
        <dbReference type="EMBL" id="PIQ75165.1"/>
    </source>
</evidence>
<accession>A0A2H0KV43</accession>
<dbReference type="FunFam" id="3.30.420.100:FF:000001">
    <property type="entry name" value="50S ribosomal protein L18"/>
    <property type="match status" value="1"/>
</dbReference>
<dbReference type="NCBIfam" id="TIGR00060">
    <property type="entry name" value="L18_bact"/>
    <property type="match status" value="1"/>
</dbReference>
<keyword evidence="3 7" id="KW-0694">RNA-binding</keyword>
<keyword evidence="4 7" id="KW-0689">Ribosomal protein</keyword>
<evidence type="ECO:0000256" key="1">
    <source>
        <dbReference type="ARBA" id="ARBA00007116"/>
    </source>
</evidence>
<comment type="function">
    <text evidence="7">This is one of the proteins that bind and probably mediate the attachment of the 5S RNA into the large ribosomal subunit, where it forms part of the central protuberance.</text>
</comment>
<evidence type="ECO:0000256" key="7">
    <source>
        <dbReference type="HAMAP-Rule" id="MF_01337"/>
    </source>
</evidence>
<dbReference type="SUPFAM" id="SSF53137">
    <property type="entry name" value="Translational machinery components"/>
    <property type="match status" value="1"/>
</dbReference>
<comment type="caution">
    <text evidence="8">The sequence shown here is derived from an EMBL/GenBank/DDBJ whole genome shotgun (WGS) entry which is preliminary data.</text>
</comment>
<proteinExistence type="inferred from homology"/>
<dbReference type="EMBL" id="PCVO01000040">
    <property type="protein sequence ID" value="PIQ75165.1"/>
    <property type="molecule type" value="Genomic_DNA"/>
</dbReference>
<evidence type="ECO:0000256" key="6">
    <source>
        <dbReference type="ARBA" id="ARBA00035197"/>
    </source>
</evidence>
<evidence type="ECO:0000256" key="5">
    <source>
        <dbReference type="ARBA" id="ARBA00023274"/>
    </source>
</evidence>
<dbReference type="Pfam" id="PF00861">
    <property type="entry name" value="Ribosomal_L18p"/>
    <property type="match status" value="1"/>
</dbReference>
<dbReference type="PANTHER" id="PTHR12899:SF3">
    <property type="entry name" value="LARGE RIBOSOMAL SUBUNIT PROTEIN UL18M"/>
    <property type="match status" value="1"/>
</dbReference>
<dbReference type="AlphaFoldDB" id="A0A2H0KV43"/>
<sequence length="119" mass="13925">MRNNLKEKKLKIERRHRRIRAKIKGTSKRPRLLVFRSNRHIYGQLIDDEKSKTLASAKDSEIKSKKMKKGDLAKEVGKLLAKKALEIKIKEIVFDRRGYKFHGRIKELAQGVREGGLKF</sequence>
<reference evidence="8 9" key="1">
    <citation type="submission" date="2017-09" db="EMBL/GenBank/DDBJ databases">
        <title>Depth-based differentiation of microbial function through sediment-hosted aquifers and enrichment of novel symbionts in the deep terrestrial subsurface.</title>
        <authorList>
            <person name="Probst A.J."/>
            <person name="Ladd B."/>
            <person name="Jarett J.K."/>
            <person name="Geller-Mcgrath D.E."/>
            <person name="Sieber C.M."/>
            <person name="Emerson J.B."/>
            <person name="Anantharaman K."/>
            <person name="Thomas B.C."/>
            <person name="Malmstrom R."/>
            <person name="Stieglmeier M."/>
            <person name="Klingl A."/>
            <person name="Woyke T."/>
            <person name="Ryan C.M."/>
            <person name="Banfield J.F."/>
        </authorList>
    </citation>
    <scope>NUCLEOTIDE SEQUENCE [LARGE SCALE GENOMIC DNA]</scope>
    <source>
        <strain evidence="8">CG11_big_fil_rev_8_21_14_0_20_40_15</strain>
    </source>
</reference>
<dbReference type="GO" id="GO:0006412">
    <property type="term" value="P:translation"/>
    <property type="evidence" value="ECO:0007669"/>
    <property type="project" value="UniProtKB-UniRule"/>
</dbReference>
<evidence type="ECO:0000313" key="9">
    <source>
        <dbReference type="Proteomes" id="UP000229317"/>
    </source>
</evidence>
<dbReference type="GO" id="GO:0003735">
    <property type="term" value="F:structural constituent of ribosome"/>
    <property type="evidence" value="ECO:0007669"/>
    <property type="project" value="InterPro"/>
</dbReference>
<dbReference type="InterPro" id="IPR004389">
    <property type="entry name" value="Ribosomal_uL18_bac-type"/>
</dbReference>
<evidence type="ECO:0000256" key="2">
    <source>
        <dbReference type="ARBA" id="ARBA00022730"/>
    </source>
</evidence>
<evidence type="ECO:0000256" key="3">
    <source>
        <dbReference type="ARBA" id="ARBA00022884"/>
    </source>
</evidence>
<dbReference type="HAMAP" id="MF_01337_B">
    <property type="entry name" value="Ribosomal_uL18_B"/>
    <property type="match status" value="1"/>
</dbReference>
<name>A0A2H0KV43_9BACT</name>
<dbReference type="PANTHER" id="PTHR12899">
    <property type="entry name" value="39S RIBOSOMAL PROTEIN L18, MITOCHONDRIAL"/>
    <property type="match status" value="1"/>
</dbReference>
<dbReference type="InterPro" id="IPR005484">
    <property type="entry name" value="Ribosomal_uL18_bac/plant/anim"/>
</dbReference>
<keyword evidence="5 7" id="KW-0687">Ribonucleoprotein</keyword>